<evidence type="ECO:0000259" key="2">
    <source>
        <dbReference type="Pfam" id="PF08044"/>
    </source>
</evidence>
<feature type="domain" description="DUF1707" evidence="2">
    <location>
        <begin position="15"/>
        <end position="67"/>
    </location>
</feature>
<gene>
    <name evidence="3" type="ORF">H0264_37940</name>
</gene>
<evidence type="ECO:0000313" key="4">
    <source>
        <dbReference type="Proteomes" id="UP000515512"/>
    </source>
</evidence>
<dbReference type="AlphaFoldDB" id="A0A7D6ZX81"/>
<keyword evidence="1" id="KW-0812">Transmembrane</keyword>
<organism evidence="3 4">
    <name type="scientific">Nocardia huaxiensis</name>
    <dbReference type="NCBI Taxonomy" id="2755382"/>
    <lineage>
        <taxon>Bacteria</taxon>
        <taxon>Bacillati</taxon>
        <taxon>Actinomycetota</taxon>
        <taxon>Actinomycetes</taxon>
        <taxon>Mycobacteriales</taxon>
        <taxon>Nocardiaceae</taxon>
        <taxon>Nocardia</taxon>
    </lineage>
</organism>
<protein>
    <submittedName>
        <fullName evidence="3">DUF1707 domain-containing protein</fullName>
    </submittedName>
</protein>
<dbReference type="PANTHER" id="PTHR40763:SF4">
    <property type="entry name" value="DUF1707 DOMAIN-CONTAINING PROTEIN"/>
    <property type="match status" value="1"/>
</dbReference>
<accession>A0A7D6ZX81</accession>
<dbReference type="InterPro" id="IPR012551">
    <property type="entry name" value="DUF1707_SHOCT-like"/>
</dbReference>
<reference evidence="3 4" key="1">
    <citation type="submission" date="2020-07" db="EMBL/GenBank/DDBJ databases">
        <authorList>
            <person name="Zhuang K."/>
            <person name="Ran Y."/>
        </authorList>
    </citation>
    <scope>NUCLEOTIDE SEQUENCE [LARGE SCALE GENOMIC DNA]</scope>
    <source>
        <strain evidence="3 4">WCH-YHL-001</strain>
    </source>
</reference>
<keyword evidence="1" id="KW-1133">Transmembrane helix</keyword>
<feature type="transmembrane region" description="Helical" evidence="1">
    <location>
        <begin position="91"/>
        <end position="113"/>
    </location>
</feature>
<keyword evidence="4" id="KW-1185">Reference proteome</keyword>
<evidence type="ECO:0000256" key="1">
    <source>
        <dbReference type="SAM" id="Phobius"/>
    </source>
</evidence>
<keyword evidence="1" id="KW-0472">Membrane</keyword>
<evidence type="ECO:0000313" key="3">
    <source>
        <dbReference type="EMBL" id="QLY30809.1"/>
    </source>
</evidence>
<dbReference type="RefSeq" id="WP_181582007.1">
    <property type="nucleotide sequence ID" value="NZ_CP059399.1"/>
</dbReference>
<dbReference type="Pfam" id="PF08044">
    <property type="entry name" value="DUF1707"/>
    <property type="match status" value="1"/>
</dbReference>
<name>A0A7D6ZX81_9NOCA</name>
<sequence>MTEFRRRIDNRHSGIRVRDTDRVDACALLDAARDEGELTAAEHAQRTAAAMRASTFGDLDKLLGDLQIPRNLADAPVVRPDRRAPSRRWQAAAAVVLVAALLGALGGCVGRVADPGVALPDPTTGPGLAAFIEAYRAHFGDTMVDEVSLYPGYVLVERAAGTQSERLRYDRKGFGSYSTSSRASDVVPIDLATLDVPALARLLAGAPETVGAPGAGLSHVIIEHEQGEDAVVRIYADTSANGGFLEVSTTGEPLAVHPVQR</sequence>
<dbReference type="PANTHER" id="PTHR40763">
    <property type="entry name" value="MEMBRANE PROTEIN-RELATED"/>
    <property type="match status" value="1"/>
</dbReference>
<dbReference type="EMBL" id="CP059399">
    <property type="protein sequence ID" value="QLY30809.1"/>
    <property type="molecule type" value="Genomic_DNA"/>
</dbReference>
<dbReference type="Proteomes" id="UP000515512">
    <property type="component" value="Chromosome"/>
</dbReference>
<dbReference type="KEGG" id="nhu:H0264_37940"/>
<proteinExistence type="predicted"/>